<keyword evidence="5" id="KW-0552">Olfaction</keyword>
<proteinExistence type="predicted"/>
<evidence type="ECO:0000256" key="3">
    <source>
        <dbReference type="ARBA" id="ARBA00022606"/>
    </source>
</evidence>
<gene>
    <name evidence="11" type="ORF">AND_007368</name>
</gene>
<evidence type="ECO:0000256" key="4">
    <source>
        <dbReference type="ARBA" id="ARBA00022692"/>
    </source>
</evidence>
<reference evidence="11" key="2">
    <citation type="submission" date="2010-05" db="EMBL/GenBank/DDBJ databases">
        <authorList>
            <person name="Almeida L.G."/>
            <person name="Nicolas M.F."/>
            <person name="Souza R.C."/>
            <person name="Vasconcelos A.T.R."/>
        </authorList>
    </citation>
    <scope>NUCLEOTIDE SEQUENCE</scope>
</reference>
<feature type="transmembrane region" description="Helical" evidence="10">
    <location>
        <begin position="66"/>
        <end position="90"/>
    </location>
</feature>
<feature type="transmembrane region" description="Helical" evidence="10">
    <location>
        <begin position="319"/>
        <end position="337"/>
    </location>
</feature>
<keyword evidence="3" id="KW-0716">Sensory transduction</keyword>
<organism evidence="11">
    <name type="scientific">Anopheles darlingi</name>
    <name type="common">Mosquito</name>
    <dbReference type="NCBI Taxonomy" id="43151"/>
    <lineage>
        <taxon>Eukaryota</taxon>
        <taxon>Metazoa</taxon>
        <taxon>Ecdysozoa</taxon>
        <taxon>Arthropoda</taxon>
        <taxon>Hexapoda</taxon>
        <taxon>Insecta</taxon>
        <taxon>Pterygota</taxon>
        <taxon>Neoptera</taxon>
        <taxon>Endopterygota</taxon>
        <taxon>Diptera</taxon>
        <taxon>Nematocera</taxon>
        <taxon>Culicoidea</taxon>
        <taxon>Culicidae</taxon>
        <taxon>Anophelinae</taxon>
        <taxon>Anopheles</taxon>
    </lineage>
</organism>
<evidence type="ECO:0000256" key="2">
    <source>
        <dbReference type="ARBA" id="ARBA00022475"/>
    </source>
</evidence>
<keyword evidence="4 10" id="KW-0812">Transmembrane</keyword>
<evidence type="ECO:0000256" key="6">
    <source>
        <dbReference type="ARBA" id="ARBA00022989"/>
    </source>
</evidence>
<dbReference type="EMBL" id="ADMH02001829">
    <property type="protein sequence ID" value="ETN60992.1"/>
    <property type="molecule type" value="Genomic_DNA"/>
</dbReference>
<accession>W5J960</accession>
<keyword evidence="2" id="KW-1003">Cell membrane</keyword>
<dbReference type="GO" id="GO:0005549">
    <property type="term" value="F:odorant binding"/>
    <property type="evidence" value="ECO:0007669"/>
    <property type="project" value="InterPro"/>
</dbReference>
<evidence type="ECO:0000256" key="9">
    <source>
        <dbReference type="ARBA" id="ARBA00023224"/>
    </source>
</evidence>
<evidence type="ECO:0000313" key="11">
    <source>
        <dbReference type="EMBL" id="ETN60992.1"/>
    </source>
</evidence>
<dbReference type="AlphaFoldDB" id="W5J960"/>
<evidence type="ECO:0000256" key="10">
    <source>
        <dbReference type="SAM" id="Phobius"/>
    </source>
</evidence>
<dbReference type="Pfam" id="PF02949">
    <property type="entry name" value="7tm_6"/>
    <property type="match status" value="2"/>
</dbReference>
<keyword evidence="8 11" id="KW-0675">Receptor</keyword>
<dbReference type="OMA" id="MIMIGSY"/>
<dbReference type="FunCoup" id="W5J960">
    <property type="interactions" value="9"/>
</dbReference>
<keyword evidence="9" id="KW-0807">Transducer</keyword>
<sequence>MLIEECPIISVNVKVWLFWSYLRQPRPFRFLVGCIPVAILNVGQFAKLYYSTGDMSELIINGYFTVLYFNLIVSPAVVAVVMLRTAFLVINRRKFETFFEGVAREYESLEKNDEIRATLERHTGRGRMLSISNLWLGAFISGCFVTYPLFAPGRVLPYGVSIPGVDVLASPTYEILFVLQVYLTVPACCMYIPFTSFYATCTLFALVQIEALKQRLGRLHAFQADPRALFRELKECLKYHNQIIQYVHDQNSLVTYICLLEFLSFGMMLCALLFLLSIVRRRPRATATPARLELDSISDGDTPLFACCPFQSNQLAQMIMIGSYIFMILSQMFAFYWHANEVLEQSLGICDAVYNGSWPNFDEKIRRNIILIIARAQRPMTVWHAMTKTRFF</sequence>
<keyword evidence="6 10" id="KW-1133">Transmembrane helix</keyword>
<dbReference type="PANTHER" id="PTHR21137:SF3">
    <property type="entry name" value="ODORANT RECEPTOR 30A-RELATED"/>
    <property type="match status" value="1"/>
</dbReference>
<dbReference type="VEuPathDB" id="VectorBase:ADAC007368"/>
<dbReference type="VEuPathDB" id="VectorBase:ADAR2_012312"/>
<comment type="subcellular location">
    <subcellularLocation>
        <location evidence="1">Cell membrane</location>
        <topology evidence="1">Multi-pass membrane protein</topology>
    </subcellularLocation>
</comment>
<dbReference type="GO" id="GO:0005886">
    <property type="term" value="C:plasma membrane"/>
    <property type="evidence" value="ECO:0007669"/>
    <property type="project" value="UniProtKB-SubCell"/>
</dbReference>
<dbReference type="eggNOG" id="ENOG502STCD">
    <property type="taxonomic scope" value="Eukaryota"/>
</dbReference>
<evidence type="ECO:0000256" key="5">
    <source>
        <dbReference type="ARBA" id="ARBA00022725"/>
    </source>
</evidence>
<dbReference type="GO" id="GO:0007165">
    <property type="term" value="P:signal transduction"/>
    <property type="evidence" value="ECO:0007669"/>
    <property type="project" value="UniProtKB-KW"/>
</dbReference>
<name>W5J960_ANODA</name>
<feature type="transmembrane region" description="Helical" evidence="10">
    <location>
        <begin position="131"/>
        <end position="150"/>
    </location>
</feature>
<feature type="transmembrane region" description="Helical" evidence="10">
    <location>
        <begin position="253"/>
        <end position="276"/>
    </location>
</feature>
<dbReference type="STRING" id="43151.W5J960"/>
<reference evidence="11" key="3">
    <citation type="journal article" date="2013" name="Nucleic Acids Res.">
        <title>The genome of Anopheles darlingi, the main neotropical malaria vector.</title>
        <authorList>
            <person name="Marinotti O."/>
            <person name="Cerqueira G.C."/>
            <person name="de Almeida L.G."/>
            <person name="Ferro M.I."/>
            <person name="Loreto E.L."/>
            <person name="Zaha A."/>
            <person name="Teixeira S.M."/>
            <person name="Wespiser A.R."/>
            <person name="Almeida E Silva A."/>
            <person name="Schlindwein A.D."/>
            <person name="Pacheco A.C."/>
            <person name="Silva A.L."/>
            <person name="Graveley B.R."/>
            <person name="Walenz B.P."/>
            <person name="Lima Bde A."/>
            <person name="Ribeiro C.A."/>
            <person name="Nunes-Silva C.G."/>
            <person name="de Carvalho C.R."/>
            <person name="Soares C.M."/>
            <person name="de Menezes C.B."/>
            <person name="Matiolli C."/>
            <person name="Caffrey D."/>
            <person name="Araujo D.A."/>
            <person name="de Oliveira D.M."/>
            <person name="Golenbock D."/>
            <person name="Grisard E.C."/>
            <person name="Fantinatti-Garboggini F."/>
            <person name="de Carvalho F.M."/>
            <person name="Barcellos F.G."/>
            <person name="Prosdocimi F."/>
            <person name="May G."/>
            <person name="Azevedo Junior G.M."/>
            <person name="Guimaraes G.M."/>
            <person name="Goldman G.H."/>
            <person name="Padilha I.Q."/>
            <person name="Batista Jda S."/>
            <person name="Ferro J.A."/>
            <person name="Ribeiro J.M."/>
            <person name="Fietto J.L."/>
            <person name="Dabbas K.M."/>
            <person name="Cerdeira L."/>
            <person name="Agnez-Lima L.F."/>
            <person name="Brocchi M."/>
            <person name="de Carvalho M.O."/>
            <person name="Teixeira Mde M."/>
            <person name="Diniz Maia Mde M."/>
            <person name="Goldman M.H."/>
            <person name="Cruz Schneider M.P."/>
            <person name="Felipe M.S."/>
            <person name="Hungria M."/>
            <person name="Nicolas M.F."/>
            <person name="Pereira M."/>
            <person name="Montes M.A."/>
            <person name="Cantao M.E."/>
            <person name="Vincentz M."/>
            <person name="Rafael M.S."/>
            <person name="Silverman N."/>
            <person name="Stoco P.H."/>
            <person name="Souza R.C."/>
            <person name="Vicentini R."/>
            <person name="Gazzinelli R.T."/>
            <person name="Neves Rde O."/>
            <person name="Silva R."/>
            <person name="Astolfi-Filho S."/>
            <person name="Maciel T.E."/>
            <person name="Urmenyi T.P."/>
            <person name="Tadei W.P."/>
            <person name="Camargo E.P."/>
            <person name="de Vasconcelos A.T."/>
        </authorList>
    </citation>
    <scope>NUCLEOTIDE SEQUENCE</scope>
</reference>
<dbReference type="InterPro" id="IPR004117">
    <property type="entry name" value="7tm6_olfct_rcpt"/>
</dbReference>
<dbReference type="HOGENOM" id="CLU_033399_9_0_1"/>
<evidence type="ECO:0000256" key="1">
    <source>
        <dbReference type="ARBA" id="ARBA00004651"/>
    </source>
</evidence>
<evidence type="ECO:0000256" key="8">
    <source>
        <dbReference type="ARBA" id="ARBA00023170"/>
    </source>
</evidence>
<reference evidence="11" key="1">
    <citation type="journal article" date="2010" name="BMC Genomics">
        <title>Combination of measures distinguishes pre-miRNAs from other stem-loops in the genome of the newly sequenced Anopheles darlingi.</title>
        <authorList>
            <person name="Mendes N.D."/>
            <person name="Freitas A.T."/>
            <person name="Vasconcelos A.T."/>
            <person name="Sagot M.F."/>
        </authorList>
    </citation>
    <scope>NUCLEOTIDE SEQUENCE</scope>
</reference>
<dbReference type="GO" id="GO:0004984">
    <property type="term" value="F:olfactory receptor activity"/>
    <property type="evidence" value="ECO:0007669"/>
    <property type="project" value="InterPro"/>
</dbReference>
<dbReference type="InParanoid" id="W5J960"/>
<feature type="transmembrane region" description="Helical" evidence="10">
    <location>
        <begin position="28"/>
        <end position="46"/>
    </location>
</feature>
<comment type="caution">
    <text evidence="11">The sequence shown here is derived from an EMBL/GenBank/DDBJ whole genome shotgun (WGS) entry which is preliminary data.</text>
</comment>
<evidence type="ECO:0000256" key="7">
    <source>
        <dbReference type="ARBA" id="ARBA00023136"/>
    </source>
</evidence>
<keyword evidence="7 10" id="KW-0472">Membrane</keyword>
<protein>
    <submittedName>
        <fullName evidence="11">Putative odorant receptor</fullName>
    </submittedName>
</protein>
<dbReference type="PANTHER" id="PTHR21137">
    <property type="entry name" value="ODORANT RECEPTOR"/>
    <property type="match status" value="1"/>
</dbReference>